<protein>
    <submittedName>
        <fullName evidence="1">Uncharacterized protein</fullName>
    </submittedName>
</protein>
<proteinExistence type="predicted"/>
<evidence type="ECO:0000313" key="1">
    <source>
        <dbReference type="EMBL" id="USR89767.1"/>
    </source>
</evidence>
<organism evidence="1 2">
    <name type="scientific">Phormidium yuhuli AB48</name>
    <dbReference type="NCBI Taxonomy" id="2940671"/>
    <lineage>
        <taxon>Bacteria</taxon>
        <taxon>Bacillati</taxon>
        <taxon>Cyanobacteriota</taxon>
        <taxon>Cyanophyceae</taxon>
        <taxon>Oscillatoriophycideae</taxon>
        <taxon>Oscillatoriales</taxon>
        <taxon>Oscillatoriaceae</taxon>
        <taxon>Phormidium</taxon>
        <taxon>Phormidium yuhuli</taxon>
    </lineage>
</organism>
<name>A0ABY5ALR2_9CYAN</name>
<gene>
    <name evidence="1" type="ORF">NEA10_12890</name>
</gene>
<reference evidence="1" key="1">
    <citation type="submission" date="2022-06" db="EMBL/GenBank/DDBJ databases">
        <title>Genome sequence of Phormidium yuhuli AB48 isolated from an industrial photobioreactor environment.</title>
        <authorList>
            <person name="Qiu Y."/>
            <person name="Noonan A.J.C."/>
            <person name="Dofher K."/>
            <person name="Koch M."/>
            <person name="Kieft B."/>
            <person name="Lin X."/>
            <person name="Ziels R.M."/>
            <person name="Hallam S.J."/>
        </authorList>
    </citation>
    <scope>NUCLEOTIDE SEQUENCE</scope>
    <source>
        <strain evidence="1">AB48</strain>
    </source>
</reference>
<accession>A0ABY5ALR2</accession>
<dbReference type="Proteomes" id="UP001056708">
    <property type="component" value="Chromosome"/>
</dbReference>
<keyword evidence="2" id="KW-1185">Reference proteome</keyword>
<evidence type="ECO:0000313" key="2">
    <source>
        <dbReference type="Proteomes" id="UP001056708"/>
    </source>
</evidence>
<dbReference type="EMBL" id="CP098611">
    <property type="protein sequence ID" value="USR89767.1"/>
    <property type="molecule type" value="Genomic_DNA"/>
</dbReference>
<sequence>MNATILRQLWSTVEETQTQTLNSLDDASLVNQLLGDLQEKRLLQRDDLEELGDYIRSHLTLIRELAEGRLRTMA</sequence>
<dbReference type="RefSeq" id="WP_252660937.1">
    <property type="nucleotide sequence ID" value="NZ_CP098611.1"/>
</dbReference>